<proteinExistence type="inferred from homology"/>
<protein>
    <recommendedName>
        <fullName evidence="7">Resolvase/invertase-type recombinase catalytic domain-containing protein</fullName>
    </recommendedName>
</protein>
<evidence type="ECO:0000256" key="4">
    <source>
        <dbReference type="ARBA" id="ARBA00023172"/>
    </source>
</evidence>
<dbReference type="PROSITE" id="PS00397">
    <property type="entry name" value="RECOMBINASES_1"/>
    <property type="match status" value="1"/>
</dbReference>
<dbReference type="CDD" id="cd03768">
    <property type="entry name" value="SR_ResInv"/>
    <property type="match status" value="1"/>
</dbReference>
<evidence type="ECO:0000256" key="6">
    <source>
        <dbReference type="PROSITE-ProRule" id="PRU10137"/>
    </source>
</evidence>
<evidence type="ECO:0000256" key="2">
    <source>
        <dbReference type="ARBA" id="ARBA00022908"/>
    </source>
</evidence>
<organism evidence="8 9">
    <name type="scientific">Brochothrix thermosphacta</name>
    <name type="common">Microbacterium thermosphactum</name>
    <dbReference type="NCBI Taxonomy" id="2756"/>
    <lineage>
        <taxon>Bacteria</taxon>
        <taxon>Bacillati</taxon>
        <taxon>Bacillota</taxon>
        <taxon>Bacilli</taxon>
        <taxon>Bacillales</taxon>
        <taxon>Listeriaceae</taxon>
        <taxon>Brochothrix</taxon>
    </lineage>
</organism>
<accession>A0A2X0QMH8</accession>
<dbReference type="Gene3D" id="3.40.50.1390">
    <property type="entry name" value="Resolvase, N-terminal catalytic domain"/>
    <property type="match status" value="1"/>
</dbReference>
<dbReference type="InterPro" id="IPR006119">
    <property type="entry name" value="Resolv_N"/>
</dbReference>
<dbReference type="SUPFAM" id="SSF53041">
    <property type="entry name" value="Resolvase-like"/>
    <property type="match status" value="1"/>
</dbReference>
<dbReference type="GO" id="GO:0000150">
    <property type="term" value="F:DNA strand exchange activity"/>
    <property type="evidence" value="ECO:0007669"/>
    <property type="project" value="InterPro"/>
</dbReference>
<dbReference type="PROSITE" id="PS00398">
    <property type="entry name" value="RECOMBINASES_2"/>
    <property type="match status" value="1"/>
</dbReference>
<comment type="similarity">
    <text evidence="1">Belongs to the site-specific recombinase resolvase family.</text>
</comment>
<dbReference type="PROSITE" id="PS51736">
    <property type="entry name" value="RECOMBINASES_3"/>
    <property type="match status" value="1"/>
</dbReference>
<dbReference type="GO" id="GO:0003677">
    <property type="term" value="F:DNA binding"/>
    <property type="evidence" value="ECO:0007669"/>
    <property type="project" value="UniProtKB-KW"/>
</dbReference>
<dbReference type="Pfam" id="PF02796">
    <property type="entry name" value="HTH_7"/>
    <property type="match status" value="1"/>
</dbReference>
<dbReference type="AlphaFoldDB" id="A0A2X0QMH8"/>
<dbReference type="RefSeq" id="WP_120487990.1">
    <property type="nucleotide sequence ID" value="NZ_CBCPKC010000004.1"/>
</dbReference>
<keyword evidence="2" id="KW-0229">DNA integration</keyword>
<dbReference type="SMART" id="SM00857">
    <property type="entry name" value="Resolvase"/>
    <property type="match status" value="1"/>
</dbReference>
<dbReference type="InterPro" id="IPR036162">
    <property type="entry name" value="Resolvase-like_N_sf"/>
</dbReference>
<keyword evidence="3" id="KW-0238">DNA-binding</keyword>
<dbReference type="EMBL" id="OUNC01000045">
    <property type="protein sequence ID" value="SPP29363.1"/>
    <property type="molecule type" value="Genomic_DNA"/>
</dbReference>
<gene>
    <name evidence="8" type="ORF">BTBSAS_50011</name>
</gene>
<dbReference type="GO" id="GO:0015074">
    <property type="term" value="P:DNA integration"/>
    <property type="evidence" value="ECO:0007669"/>
    <property type="project" value="UniProtKB-KW"/>
</dbReference>
<keyword evidence="4" id="KW-0233">DNA recombination</keyword>
<dbReference type="Proteomes" id="UP000270190">
    <property type="component" value="Unassembled WGS sequence"/>
</dbReference>
<dbReference type="PANTHER" id="PTHR30461:SF2">
    <property type="entry name" value="SERINE RECOMBINASE PINE-RELATED"/>
    <property type="match status" value="1"/>
</dbReference>
<feature type="domain" description="Resolvase/invertase-type recombinase catalytic" evidence="7">
    <location>
        <begin position="1"/>
        <end position="134"/>
    </location>
</feature>
<dbReference type="InterPro" id="IPR050639">
    <property type="entry name" value="SSR_resolvase"/>
</dbReference>
<evidence type="ECO:0000259" key="7">
    <source>
        <dbReference type="PROSITE" id="PS51736"/>
    </source>
</evidence>
<feature type="active site" description="O-(5'-phospho-DNA)-serine intermediate" evidence="5 6">
    <location>
        <position position="9"/>
    </location>
</feature>
<sequence length="186" mass="21389">MIFGYARVSTEEQNLDSQIDALNQHHVERIFKEKMTGTKKERPQLQEMIQHLRKGDTVVVYKLDRISRSTKHLIEISEQFDSIGVIFISIQDGVDTSTAMGKFFFRVIASLAELERDIIVERTRAGLKAARARGKKGGRPFKNQDKVNMAIKMYQSKEYTIQQITEATGLGKTTLYRYLDKGQKEK</sequence>
<evidence type="ECO:0000256" key="3">
    <source>
        <dbReference type="ARBA" id="ARBA00023125"/>
    </source>
</evidence>
<evidence type="ECO:0000313" key="9">
    <source>
        <dbReference type="Proteomes" id="UP000270190"/>
    </source>
</evidence>
<dbReference type="InterPro" id="IPR006120">
    <property type="entry name" value="Resolvase_HTH_dom"/>
</dbReference>
<reference evidence="9" key="1">
    <citation type="submission" date="2018-04" db="EMBL/GenBank/DDBJ databases">
        <authorList>
            <person name="Illikoud N."/>
        </authorList>
    </citation>
    <scope>NUCLEOTIDE SEQUENCE [LARGE SCALE GENOMIC DNA]</scope>
</reference>
<dbReference type="FunFam" id="3.40.50.1390:FF:000001">
    <property type="entry name" value="DNA recombinase"/>
    <property type="match status" value="1"/>
</dbReference>
<name>A0A2X0QMH8_BROTH</name>
<dbReference type="Gene3D" id="1.10.10.60">
    <property type="entry name" value="Homeodomain-like"/>
    <property type="match status" value="1"/>
</dbReference>
<evidence type="ECO:0000256" key="5">
    <source>
        <dbReference type="PIRSR" id="PIRSR606118-50"/>
    </source>
</evidence>
<evidence type="ECO:0000256" key="1">
    <source>
        <dbReference type="ARBA" id="ARBA00009913"/>
    </source>
</evidence>
<evidence type="ECO:0000313" key="8">
    <source>
        <dbReference type="EMBL" id="SPP29363.1"/>
    </source>
</evidence>
<dbReference type="Pfam" id="PF00239">
    <property type="entry name" value="Resolvase"/>
    <property type="match status" value="1"/>
</dbReference>
<dbReference type="PANTHER" id="PTHR30461">
    <property type="entry name" value="DNA-INVERTASE FROM LAMBDOID PROPHAGE"/>
    <property type="match status" value="1"/>
</dbReference>
<dbReference type="InterPro" id="IPR006118">
    <property type="entry name" value="Recombinase_CS"/>
</dbReference>